<dbReference type="SUPFAM" id="SSF50104">
    <property type="entry name" value="Translation proteins SH3-like domain"/>
    <property type="match status" value="1"/>
</dbReference>
<dbReference type="InterPro" id="IPR012340">
    <property type="entry name" value="NA-bd_OB-fold"/>
</dbReference>
<evidence type="ECO:0000256" key="5">
    <source>
        <dbReference type="ARBA" id="ARBA00022884"/>
    </source>
</evidence>
<keyword evidence="11" id="KW-1185">Reference proteome</keyword>
<comment type="subcellular location">
    <subcellularLocation>
        <location evidence="1">Cytoplasm</location>
    </subcellularLocation>
</comment>
<dbReference type="InterPro" id="IPR019769">
    <property type="entry name" value="Trans_elong_IF5A_hypusine_site"/>
</dbReference>
<dbReference type="FunFam" id="2.30.30.30:FF:000007">
    <property type="entry name" value="Eukaryotic translation initiation factor 5A"/>
    <property type="match status" value="1"/>
</dbReference>
<evidence type="ECO:0000313" key="11">
    <source>
        <dbReference type="Proteomes" id="UP001149090"/>
    </source>
</evidence>
<dbReference type="InterPro" id="IPR020189">
    <property type="entry name" value="IF5A_C"/>
</dbReference>
<evidence type="ECO:0000256" key="8">
    <source>
        <dbReference type="RuleBase" id="RU362005"/>
    </source>
</evidence>
<reference evidence="10" key="1">
    <citation type="submission" date="2022-10" db="EMBL/GenBank/DDBJ databases">
        <title>Novel sulphate-reducing endosymbionts in the free-living metamonad Anaeramoeba.</title>
        <authorList>
            <person name="Jerlstrom-Hultqvist J."/>
            <person name="Cepicka I."/>
            <person name="Gallot-Lavallee L."/>
            <person name="Salas-Leiva D."/>
            <person name="Curtis B.A."/>
            <person name="Zahonova K."/>
            <person name="Pipaliya S."/>
            <person name="Dacks J."/>
            <person name="Roger A.J."/>
        </authorList>
    </citation>
    <scope>NUCLEOTIDE SEQUENCE</scope>
    <source>
        <strain evidence="10">BMAN</strain>
    </source>
</reference>
<dbReference type="PIRSF" id="PIRSF003025">
    <property type="entry name" value="eIF5A"/>
    <property type="match status" value="1"/>
</dbReference>
<name>A0A9Q0L697_ANAIG</name>
<keyword evidence="5" id="KW-0694">RNA-binding</keyword>
<dbReference type="InterPro" id="IPR048670">
    <property type="entry name" value="IF5A-like_N"/>
</dbReference>
<organism evidence="10 11">
    <name type="scientific">Anaeramoeba ignava</name>
    <name type="common">Anaerobic marine amoeba</name>
    <dbReference type="NCBI Taxonomy" id="1746090"/>
    <lineage>
        <taxon>Eukaryota</taxon>
        <taxon>Metamonada</taxon>
        <taxon>Anaeramoebidae</taxon>
        <taxon>Anaeramoeba</taxon>
    </lineage>
</organism>
<dbReference type="GO" id="GO:0005737">
    <property type="term" value="C:cytoplasm"/>
    <property type="evidence" value="ECO:0007669"/>
    <property type="project" value="UniProtKB-SubCell"/>
</dbReference>
<evidence type="ECO:0000256" key="1">
    <source>
        <dbReference type="ARBA" id="ARBA00004496"/>
    </source>
</evidence>
<dbReference type="EMBL" id="JAPDFW010000136">
    <property type="protein sequence ID" value="KAJ5066768.1"/>
    <property type="molecule type" value="Genomic_DNA"/>
</dbReference>
<evidence type="ECO:0000256" key="6">
    <source>
        <dbReference type="ARBA" id="ARBA00022917"/>
    </source>
</evidence>
<dbReference type="GO" id="GO:0045905">
    <property type="term" value="P:positive regulation of translational termination"/>
    <property type="evidence" value="ECO:0007669"/>
    <property type="project" value="UniProtKB-UniRule"/>
</dbReference>
<keyword evidence="4" id="KW-0251">Elongation factor</keyword>
<dbReference type="GO" id="GO:0045901">
    <property type="term" value="P:positive regulation of translational elongation"/>
    <property type="evidence" value="ECO:0007669"/>
    <property type="project" value="UniProtKB-UniRule"/>
</dbReference>
<dbReference type="InterPro" id="IPR001884">
    <property type="entry name" value="IF5A-like"/>
</dbReference>
<evidence type="ECO:0000259" key="9">
    <source>
        <dbReference type="SMART" id="SM01376"/>
    </source>
</evidence>
<dbReference type="PROSITE" id="PS00302">
    <property type="entry name" value="IF5A_HYPUSINE"/>
    <property type="match status" value="1"/>
</dbReference>
<dbReference type="Pfam" id="PF21485">
    <property type="entry name" value="IF5A-like_N"/>
    <property type="match status" value="1"/>
</dbReference>
<protein>
    <recommendedName>
        <fullName evidence="8">Eukaryotic translation initiation factor 5A</fullName>
        <shortName evidence="8">eIF-5A</shortName>
    </recommendedName>
</protein>
<dbReference type="InterPro" id="IPR014722">
    <property type="entry name" value="Rib_uL2_dom2"/>
</dbReference>
<dbReference type="AlphaFoldDB" id="A0A9Q0L697"/>
<dbReference type="OrthoDB" id="9975114at2759"/>
<comment type="similarity">
    <text evidence="2 8">Belongs to the eIF-5A family.</text>
</comment>
<dbReference type="GO" id="GO:0003743">
    <property type="term" value="F:translation initiation factor activity"/>
    <property type="evidence" value="ECO:0007669"/>
    <property type="project" value="UniProtKB-KW"/>
</dbReference>
<dbReference type="Gene3D" id="2.30.30.30">
    <property type="match status" value="1"/>
</dbReference>
<dbReference type="OMA" id="KDDVRMP"/>
<evidence type="ECO:0000256" key="3">
    <source>
        <dbReference type="ARBA" id="ARBA00022490"/>
    </source>
</evidence>
<feature type="domain" description="Translation initiation factor 5A C-terminal" evidence="9">
    <location>
        <begin position="70"/>
        <end position="138"/>
    </location>
</feature>
<evidence type="ECO:0000313" key="10">
    <source>
        <dbReference type="EMBL" id="KAJ5066768.1"/>
    </source>
</evidence>
<dbReference type="Pfam" id="PF01287">
    <property type="entry name" value="eIF-5a"/>
    <property type="match status" value="1"/>
</dbReference>
<gene>
    <name evidence="10" type="ORF">M0811_03112</name>
</gene>
<evidence type="ECO:0000256" key="2">
    <source>
        <dbReference type="ARBA" id="ARBA00006016"/>
    </source>
</evidence>
<dbReference type="GO" id="GO:0043022">
    <property type="term" value="F:ribosome binding"/>
    <property type="evidence" value="ECO:0007669"/>
    <property type="project" value="UniProtKB-UniRule"/>
</dbReference>
<dbReference type="GO" id="GO:0003746">
    <property type="term" value="F:translation elongation factor activity"/>
    <property type="evidence" value="ECO:0007669"/>
    <property type="project" value="UniProtKB-UniRule"/>
</dbReference>
<sequence length="141" mass="15352">MSLSIPKQASAFRKGGFIVLKGRPCKIVGMSTHKTGKHGHAKVTFTGIDIFTGNKIEEAISSTHNLEEPYVNRNEYALLSINDDGFISLISDAGETKEDLKLPANELGEKIKAAIDEGKELLAVVTSSMGEEQITDFKEDK</sequence>
<keyword evidence="7 8" id="KW-0385">Hypusine</keyword>
<comment type="caution">
    <text evidence="10">The sequence shown here is derived from an EMBL/GenBank/DDBJ whole genome shotgun (WGS) entry which is preliminary data.</text>
</comment>
<keyword evidence="3" id="KW-0963">Cytoplasm</keyword>
<dbReference type="Gene3D" id="2.40.50.140">
    <property type="entry name" value="Nucleic acid-binding proteins"/>
    <property type="match status" value="1"/>
</dbReference>
<keyword evidence="10" id="KW-0396">Initiation factor</keyword>
<evidence type="ECO:0000256" key="4">
    <source>
        <dbReference type="ARBA" id="ARBA00022768"/>
    </source>
</evidence>
<accession>A0A9Q0L697</accession>
<proteinExistence type="inferred from homology"/>
<dbReference type="GO" id="GO:0003723">
    <property type="term" value="F:RNA binding"/>
    <property type="evidence" value="ECO:0007669"/>
    <property type="project" value="UniProtKB-KW"/>
</dbReference>
<dbReference type="CDD" id="cd04468">
    <property type="entry name" value="S1_eIF5A"/>
    <property type="match status" value="1"/>
</dbReference>
<evidence type="ECO:0000256" key="7">
    <source>
        <dbReference type="ARBA" id="ARBA00023071"/>
    </source>
</evidence>
<dbReference type="Proteomes" id="UP001149090">
    <property type="component" value="Unassembled WGS sequence"/>
</dbReference>
<dbReference type="InterPro" id="IPR008991">
    <property type="entry name" value="Translation_prot_SH3-like_sf"/>
</dbReference>
<keyword evidence="6 8" id="KW-0648">Protein biosynthesis</keyword>
<comment type="function">
    <text evidence="8">Translation factor that promotes translation elongation and termination, particularly upon ribosome stalling at specific amino acid sequence contexts. Binds between the exit (E) and peptidyl (P) site of the ribosome and promotes rescue of stalled ribosome: specifically required for efficient translation of polyproline-containing peptides as well as other motifs that stall the ribosome. Acts as ribosome quality control (RQC) cofactor by joining the RQC complex to facilitate peptidyl transfer during CAT tailing step.</text>
</comment>
<dbReference type="SMART" id="SM01376">
    <property type="entry name" value="eIF-5a"/>
    <property type="match status" value="1"/>
</dbReference>
<dbReference type="SUPFAM" id="SSF50249">
    <property type="entry name" value="Nucleic acid-binding proteins"/>
    <property type="match status" value="1"/>
</dbReference>
<comment type="PTM">
    <text evidence="8">eIF-5A seems to be the only eukaryotic protein to have a hypusine residue which is a post-translational modification of a lysine by the addition of a butylamino group.</text>
</comment>
<dbReference type="NCBIfam" id="TIGR00037">
    <property type="entry name" value="eIF_5A"/>
    <property type="match status" value="1"/>
</dbReference>
<dbReference type="PANTHER" id="PTHR11673">
    <property type="entry name" value="TRANSLATION INITIATION FACTOR 5A FAMILY MEMBER"/>
    <property type="match status" value="1"/>
</dbReference>
<dbReference type="FunFam" id="2.40.50.140:FF:000034">
    <property type="entry name" value="Eukaryotic translation initiation factor 5A"/>
    <property type="match status" value="1"/>
</dbReference>